<feature type="region of interest" description="Disordered" evidence="1">
    <location>
        <begin position="32"/>
        <end position="51"/>
    </location>
</feature>
<proteinExistence type="predicted"/>
<feature type="chain" id="PRO_5047084034" description="Peptidase M10 metallopeptidase domain-containing protein" evidence="2">
    <location>
        <begin position="31"/>
        <end position="303"/>
    </location>
</feature>
<protein>
    <recommendedName>
        <fullName evidence="5">Peptidase M10 metallopeptidase domain-containing protein</fullName>
    </recommendedName>
</protein>
<evidence type="ECO:0008006" key="5">
    <source>
        <dbReference type="Google" id="ProtNLM"/>
    </source>
</evidence>
<dbReference type="Proteomes" id="UP001501251">
    <property type="component" value="Unassembled WGS sequence"/>
</dbReference>
<dbReference type="Gene3D" id="3.40.390.10">
    <property type="entry name" value="Collagenase (Catalytic Domain)"/>
    <property type="match status" value="1"/>
</dbReference>
<accession>A0ABP8B0G4</accession>
<evidence type="ECO:0000256" key="1">
    <source>
        <dbReference type="SAM" id="MobiDB-lite"/>
    </source>
</evidence>
<evidence type="ECO:0000256" key="2">
    <source>
        <dbReference type="SAM" id="SignalP"/>
    </source>
</evidence>
<keyword evidence="2" id="KW-0732">Signal</keyword>
<comment type="caution">
    <text evidence="3">The sequence shown here is derived from an EMBL/GenBank/DDBJ whole genome shotgun (WGS) entry which is preliminary data.</text>
</comment>
<name>A0ABP8B0G4_9ACTN</name>
<evidence type="ECO:0000313" key="4">
    <source>
        <dbReference type="Proteomes" id="UP001501251"/>
    </source>
</evidence>
<feature type="signal peptide" evidence="2">
    <location>
        <begin position="1"/>
        <end position="30"/>
    </location>
</feature>
<keyword evidence="4" id="KW-1185">Reference proteome</keyword>
<reference evidence="4" key="1">
    <citation type="journal article" date="2019" name="Int. J. Syst. Evol. Microbiol.">
        <title>The Global Catalogue of Microorganisms (GCM) 10K type strain sequencing project: providing services to taxonomists for standard genome sequencing and annotation.</title>
        <authorList>
            <consortium name="The Broad Institute Genomics Platform"/>
            <consortium name="The Broad Institute Genome Sequencing Center for Infectious Disease"/>
            <person name="Wu L."/>
            <person name="Ma J."/>
        </authorList>
    </citation>
    <scope>NUCLEOTIDE SEQUENCE [LARGE SCALE GENOMIC DNA]</scope>
    <source>
        <strain evidence="4">JCM 17388</strain>
    </source>
</reference>
<dbReference type="EMBL" id="BAABAQ010000007">
    <property type="protein sequence ID" value="GAA4195095.1"/>
    <property type="molecule type" value="Genomic_DNA"/>
</dbReference>
<dbReference type="InterPro" id="IPR024079">
    <property type="entry name" value="MetalloPept_cat_dom_sf"/>
</dbReference>
<dbReference type="SUPFAM" id="SSF55486">
    <property type="entry name" value="Metalloproteases ('zincins'), catalytic domain"/>
    <property type="match status" value="1"/>
</dbReference>
<gene>
    <name evidence="3" type="ORF">GCM10022252_40410</name>
</gene>
<organism evidence="3 4">
    <name type="scientific">Streptosporangium oxazolinicum</name>
    <dbReference type="NCBI Taxonomy" id="909287"/>
    <lineage>
        <taxon>Bacteria</taxon>
        <taxon>Bacillati</taxon>
        <taxon>Actinomycetota</taxon>
        <taxon>Actinomycetes</taxon>
        <taxon>Streptosporangiales</taxon>
        <taxon>Streptosporangiaceae</taxon>
        <taxon>Streptosporangium</taxon>
    </lineage>
</organism>
<sequence>MDTRRRWRARFAVLATLTATLLTGTLPAAAAEPPFDPDIGRRPYQPGPMLVNPGAGGNTANSYGFNLVRVGGLNNPAYYELQESYTVRLYFNYRGSTDSATRDKERHWIQGLDDVMSTMVLETNKWVGGRLEYDSYDGETWPGSHGDREIAIVFANIPATGIASPSSHLDDRGAVYDGGLIRLIASDVWTELVDGSEDGDRWSRYAMAIPVMHEIGHTLGLAHYNTPFRGDNTLMSSVRVADDVSSWNDVWTPGDKAGLMNMAGWRTRATQCANTGSCQQIWAKNDPLAWPPQPPDHTYDRIP</sequence>
<evidence type="ECO:0000313" key="3">
    <source>
        <dbReference type="EMBL" id="GAA4195095.1"/>
    </source>
</evidence>